<protein>
    <recommendedName>
        <fullName evidence="3">Secreted protein</fullName>
    </recommendedName>
</protein>
<reference evidence="1 2" key="1">
    <citation type="submission" date="2021-06" db="EMBL/GenBank/DDBJ databases">
        <authorList>
            <person name="Palmer J.M."/>
        </authorList>
    </citation>
    <scope>NUCLEOTIDE SEQUENCE [LARGE SCALE GENOMIC DNA]</scope>
    <source>
        <strain evidence="1 2">GA_2019</strain>
        <tissue evidence="1">Muscle</tissue>
    </source>
</reference>
<gene>
    <name evidence="1" type="ORF">GOODEAATRI_031260</name>
</gene>
<evidence type="ECO:0000313" key="1">
    <source>
        <dbReference type="EMBL" id="MEQ2183290.1"/>
    </source>
</evidence>
<accession>A0ABV0PII3</accession>
<proteinExistence type="predicted"/>
<organism evidence="1 2">
    <name type="scientific">Goodea atripinnis</name>
    <dbReference type="NCBI Taxonomy" id="208336"/>
    <lineage>
        <taxon>Eukaryota</taxon>
        <taxon>Metazoa</taxon>
        <taxon>Chordata</taxon>
        <taxon>Craniata</taxon>
        <taxon>Vertebrata</taxon>
        <taxon>Euteleostomi</taxon>
        <taxon>Actinopterygii</taxon>
        <taxon>Neopterygii</taxon>
        <taxon>Teleostei</taxon>
        <taxon>Neoteleostei</taxon>
        <taxon>Acanthomorphata</taxon>
        <taxon>Ovalentaria</taxon>
        <taxon>Atherinomorphae</taxon>
        <taxon>Cyprinodontiformes</taxon>
        <taxon>Goodeidae</taxon>
        <taxon>Goodea</taxon>
    </lineage>
</organism>
<evidence type="ECO:0008006" key="3">
    <source>
        <dbReference type="Google" id="ProtNLM"/>
    </source>
</evidence>
<dbReference type="Proteomes" id="UP001476798">
    <property type="component" value="Unassembled WGS sequence"/>
</dbReference>
<evidence type="ECO:0000313" key="2">
    <source>
        <dbReference type="Proteomes" id="UP001476798"/>
    </source>
</evidence>
<sequence length="116" mass="13185">MQLFAPSLCLYLFKSHQKESVCWCVCVGGGGVSARVEQSCNEQILQRQQQKGLKTSRGWMTCWDFTKTLARRRQRGKDSFCILILGTRAERRTGEKEEGGRFSQAESVCVVMDETL</sequence>
<name>A0ABV0PII3_9TELE</name>
<keyword evidence="2" id="KW-1185">Reference proteome</keyword>
<dbReference type="EMBL" id="JAHRIO010075203">
    <property type="protein sequence ID" value="MEQ2183290.1"/>
    <property type="molecule type" value="Genomic_DNA"/>
</dbReference>
<comment type="caution">
    <text evidence="1">The sequence shown here is derived from an EMBL/GenBank/DDBJ whole genome shotgun (WGS) entry which is preliminary data.</text>
</comment>